<dbReference type="HOGENOM" id="CLU_640874_0_0_1"/>
<dbReference type="GO" id="GO:0016887">
    <property type="term" value="F:ATP hydrolysis activity"/>
    <property type="evidence" value="ECO:0007669"/>
    <property type="project" value="InterPro"/>
</dbReference>
<dbReference type="InParanoid" id="A0A0C2WDX5"/>
<protein>
    <submittedName>
        <fullName evidence="2">Uncharacterized protein</fullName>
    </submittedName>
</protein>
<dbReference type="EMBL" id="KN818314">
    <property type="protein sequence ID" value="KIL59552.1"/>
    <property type="molecule type" value="Genomic_DNA"/>
</dbReference>
<evidence type="ECO:0000256" key="1">
    <source>
        <dbReference type="SAM" id="MobiDB-lite"/>
    </source>
</evidence>
<evidence type="ECO:0000313" key="2">
    <source>
        <dbReference type="EMBL" id="KIL59552.1"/>
    </source>
</evidence>
<dbReference type="PROSITE" id="PS00674">
    <property type="entry name" value="AAA"/>
    <property type="match status" value="1"/>
</dbReference>
<proteinExistence type="predicted"/>
<dbReference type="AlphaFoldDB" id="A0A0C2WDX5"/>
<dbReference type="GO" id="GO:0005524">
    <property type="term" value="F:ATP binding"/>
    <property type="evidence" value="ECO:0007669"/>
    <property type="project" value="InterPro"/>
</dbReference>
<dbReference type="STRING" id="946122.A0A0C2WDX5"/>
<name>A0A0C2WDX5_AMAMK</name>
<evidence type="ECO:0000313" key="3">
    <source>
        <dbReference type="Proteomes" id="UP000054549"/>
    </source>
</evidence>
<dbReference type="InterPro" id="IPR003960">
    <property type="entry name" value="ATPase_AAA_CS"/>
</dbReference>
<feature type="compositionally biased region" description="Basic and acidic residues" evidence="1">
    <location>
        <begin position="288"/>
        <end position="301"/>
    </location>
</feature>
<gene>
    <name evidence="2" type="ORF">M378DRAFT_14773</name>
</gene>
<feature type="region of interest" description="Disordered" evidence="1">
    <location>
        <begin position="288"/>
        <end position="309"/>
    </location>
</feature>
<organism evidence="2 3">
    <name type="scientific">Amanita muscaria (strain Koide BX008)</name>
    <dbReference type="NCBI Taxonomy" id="946122"/>
    <lineage>
        <taxon>Eukaryota</taxon>
        <taxon>Fungi</taxon>
        <taxon>Dikarya</taxon>
        <taxon>Basidiomycota</taxon>
        <taxon>Agaricomycotina</taxon>
        <taxon>Agaricomycetes</taxon>
        <taxon>Agaricomycetidae</taxon>
        <taxon>Agaricales</taxon>
        <taxon>Pluteineae</taxon>
        <taxon>Amanitaceae</taxon>
        <taxon>Amanita</taxon>
    </lineage>
</organism>
<sequence length="428" mass="46854">MDDMDGPGQVIIIGATSHLDAVDPALRREGEDFRNYDLHKGLGRTLGKGLEAWRRRRSTVHGSNIECCKKEIHKLTDRLLLKAETGITRVFMISIKKTVSSSAKSSSPAASPWSSQPVGDTLEQVKSQNMIARVMPIRNTPRTKIRRCTGEGGEVYNFDFFCAPPPEMVNGNPQPLVDANPDDNIIVVDAAGVAETATEDTLLGTEKGLQQQQQAVLLEQPRVCYMKLARMDNELYHSRHLTPQDFLEDICEKQRYKNRNGNGMMTGPNPRENGLELDIRTTEPVKLERKAGDGEGGEPKHPNRAPGGLGPQDQLQYQHVIFAGVEEQSSLLPRAPLPPEARLVLVKRRGETTAPIQLRGSKAAGFVRSCSRIDVLPSGCQPSGISWPTAIIATYSWSSIRIHSNPTASRGGPSSTCVRGHAYAVPAA</sequence>
<accession>A0A0C2WDX5</accession>
<dbReference type="Proteomes" id="UP000054549">
    <property type="component" value="Unassembled WGS sequence"/>
</dbReference>
<reference evidence="2 3" key="1">
    <citation type="submission" date="2014-04" db="EMBL/GenBank/DDBJ databases">
        <title>Evolutionary Origins and Diversification of the Mycorrhizal Mutualists.</title>
        <authorList>
            <consortium name="DOE Joint Genome Institute"/>
            <consortium name="Mycorrhizal Genomics Consortium"/>
            <person name="Kohler A."/>
            <person name="Kuo A."/>
            <person name="Nagy L.G."/>
            <person name="Floudas D."/>
            <person name="Copeland A."/>
            <person name="Barry K.W."/>
            <person name="Cichocki N."/>
            <person name="Veneault-Fourrey C."/>
            <person name="LaButti K."/>
            <person name="Lindquist E.A."/>
            <person name="Lipzen A."/>
            <person name="Lundell T."/>
            <person name="Morin E."/>
            <person name="Murat C."/>
            <person name="Riley R."/>
            <person name="Ohm R."/>
            <person name="Sun H."/>
            <person name="Tunlid A."/>
            <person name="Henrissat B."/>
            <person name="Grigoriev I.V."/>
            <person name="Hibbett D.S."/>
            <person name="Martin F."/>
        </authorList>
    </citation>
    <scope>NUCLEOTIDE SEQUENCE [LARGE SCALE GENOMIC DNA]</scope>
    <source>
        <strain evidence="2 3">Koide BX008</strain>
    </source>
</reference>
<keyword evidence="3" id="KW-1185">Reference proteome</keyword>